<feature type="region of interest" description="Disordered" evidence="8">
    <location>
        <begin position="238"/>
        <end position="283"/>
    </location>
</feature>
<evidence type="ECO:0000256" key="6">
    <source>
        <dbReference type="ARBA" id="ARBA00023242"/>
    </source>
</evidence>
<keyword evidence="4" id="KW-0010">Activator</keyword>
<keyword evidence="7" id="KW-0175">Coiled coil</keyword>
<keyword evidence="5" id="KW-0804">Transcription</keyword>
<keyword evidence="2" id="KW-0805">Transcription regulation</keyword>
<dbReference type="EMBL" id="JAKKPZ010000007">
    <property type="protein sequence ID" value="KAI1718789.1"/>
    <property type="molecule type" value="Genomic_DNA"/>
</dbReference>
<feature type="domain" description="BHLH" evidence="9">
    <location>
        <begin position="110"/>
        <end position="161"/>
    </location>
</feature>
<feature type="compositionally biased region" description="Basic residues" evidence="8">
    <location>
        <begin position="63"/>
        <end position="72"/>
    </location>
</feature>
<keyword evidence="3 10" id="KW-0238">DNA-binding</keyword>
<dbReference type="PANTHER" id="PTHR10328">
    <property type="entry name" value="PROTEIN MAX MYC-ASSOCIATED FACTOR X"/>
    <property type="match status" value="1"/>
</dbReference>
<dbReference type="GO" id="GO:0046983">
    <property type="term" value="F:protein dimerization activity"/>
    <property type="evidence" value="ECO:0007669"/>
    <property type="project" value="InterPro"/>
</dbReference>
<dbReference type="GO" id="GO:0003700">
    <property type="term" value="F:DNA-binding transcription factor activity"/>
    <property type="evidence" value="ECO:0007669"/>
    <property type="project" value="TreeGrafter"/>
</dbReference>
<keyword evidence="11" id="KW-1185">Reference proteome</keyword>
<evidence type="ECO:0000259" key="9">
    <source>
        <dbReference type="PROSITE" id="PS50888"/>
    </source>
</evidence>
<feature type="region of interest" description="Disordered" evidence="8">
    <location>
        <begin position="48"/>
        <end position="125"/>
    </location>
</feature>
<name>A0AAD4NBI1_9BILA</name>
<accession>A0AAD4NBI1</accession>
<comment type="similarity">
    <text evidence="1">Belongs to the MAX family.</text>
</comment>
<evidence type="ECO:0000313" key="10">
    <source>
        <dbReference type="EMBL" id="KAI1718789.1"/>
    </source>
</evidence>
<dbReference type="GO" id="GO:0045944">
    <property type="term" value="P:positive regulation of transcription by RNA polymerase II"/>
    <property type="evidence" value="ECO:0007669"/>
    <property type="project" value="TreeGrafter"/>
</dbReference>
<evidence type="ECO:0000256" key="4">
    <source>
        <dbReference type="ARBA" id="ARBA00023159"/>
    </source>
</evidence>
<evidence type="ECO:0000256" key="5">
    <source>
        <dbReference type="ARBA" id="ARBA00023163"/>
    </source>
</evidence>
<evidence type="ECO:0000313" key="11">
    <source>
        <dbReference type="Proteomes" id="UP001201812"/>
    </source>
</evidence>
<evidence type="ECO:0000256" key="3">
    <source>
        <dbReference type="ARBA" id="ARBA00023125"/>
    </source>
</evidence>
<dbReference type="CDD" id="cd11406">
    <property type="entry name" value="bHLHzip_Max"/>
    <property type="match status" value="1"/>
</dbReference>
<feature type="compositionally biased region" description="Basic and acidic residues" evidence="8">
    <location>
        <begin position="108"/>
        <end position="125"/>
    </location>
</feature>
<dbReference type="SMART" id="SM00353">
    <property type="entry name" value="HLH"/>
    <property type="match status" value="1"/>
</dbReference>
<dbReference type="AlphaFoldDB" id="A0AAD4NBI1"/>
<sequence length="417" mass="45655">MTPMTSTCAYQTTREITNNSIQSNPTSVSLSPIETHILQRPVIISTSTEERKLSTQTNMSGGYRKRKHRGRGRSYVISTSPNSDNEFSDVDDDEGESKKSQSGSPSVDEDRRAHHNELERRRRDHIKDHFMNLKNSIPLLEGEKSSRALILKRAVDYISLLQAQLKEYRKEVEDMRRQKEILTMAKHHAVAAAYSAAACSVKSHQTFVHPQLPSPILPTIIGQQNQSQSISHNQMSAFFGSNQIPNSSPNSSPPFPFSVTATSPSTSSTAMSNSISPSSLLPPLNSPVTNLATSMADGMKVASESTTAPSQQINGFLSSLLMQNHPILSQLQFQQQQQNQCGVTSAVECESMPNAGANFSPEMQLPQHISGLLNTSDAHARQLLMNSLALRERQLAAATMSSSIGPAQPQIADVSQM</sequence>
<dbReference type="InterPro" id="IPR011598">
    <property type="entry name" value="bHLH_dom"/>
</dbReference>
<keyword evidence="6" id="KW-0539">Nucleus</keyword>
<dbReference type="Gene3D" id="4.10.280.10">
    <property type="entry name" value="Helix-loop-helix DNA-binding domain"/>
    <property type="match status" value="1"/>
</dbReference>
<evidence type="ECO:0000256" key="7">
    <source>
        <dbReference type="SAM" id="Coils"/>
    </source>
</evidence>
<feature type="compositionally biased region" description="Low complexity" evidence="8">
    <location>
        <begin position="257"/>
        <end position="283"/>
    </location>
</feature>
<comment type="caution">
    <text evidence="10">The sequence shown here is derived from an EMBL/GenBank/DDBJ whole genome shotgun (WGS) entry which is preliminary data.</text>
</comment>
<dbReference type="InterPro" id="IPR036638">
    <property type="entry name" value="HLH_DNA-bd_sf"/>
</dbReference>
<gene>
    <name evidence="10" type="ORF">DdX_05897</name>
</gene>
<dbReference type="GO" id="GO:0003677">
    <property type="term" value="F:DNA binding"/>
    <property type="evidence" value="ECO:0007669"/>
    <property type="project" value="UniProtKB-KW"/>
</dbReference>
<organism evidence="10 11">
    <name type="scientific">Ditylenchus destructor</name>
    <dbReference type="NCBI Taxonomy" id="166010"/>
    <lineage>
        <taxon>Eukaryota</taxon>
        <taxon>Metazoa</taxon>
        <taxon>Ecdysozoa</taxon>
        <taxon>Nematoda</taxon>
        <taxon>Chromadorea</taxon>
        <taxon>Rhabditida</taxon>
        <taxon>Tylenchina</taxon>
        <taxon>Tylenchomorpha</taxon>
        <taxon>Sphaerularioidea</taxon>
        <taxon>Anguinidae</taxon>
        <taxon>Anguininae</taxon>
        <taxon>Ditylenchus</taxon>
    </lineage>
</organism>
<dbReference type="PANTHER" id="PTHR10328:SF3">
    <property type="entry name" value="PROTEIN MAX"/>
    <property type="match status" value="1"/>
</dbReference>
<evidence type="ECO:0000256" key="2">
    <source>
        <dbReference type="ARBA" id="ARBA00023015"/>
    </source>
</evidence>
<feature type="coiled-coil region" evidence="7">
    <location>
        <begin position="151"/>
        <end position="185"/>
    </location>
</feature>
<evidence type="ECO:0000256" key="8">
    <source>
        <dbReference type="SAM" id="MobiDB-lite"/>
    </source>
</evidence>
<feature type="compositionally biased region" description="Polar residues" evidence="8">
    <location>
        <begin position="76"/>
        <end position="85"/>
    </location>
</feature>
<dbReference type="PROSITE" id="PS50888">
    <property type="entry name" value="BHLH"/>
    <property type="match status" value="1"/>
</dbReference>
<evidence type="ECO:0000256" key="1">
    <source>
        <dbReference type="ARBA" id="ARBA00007628"/>
    </source>
</evidence>
<protein>
    <submittedName>
        <fullName evidence="10">Helix-loop-helix DNA-binding domain-containing protein</fullName>
    </submittedName>
</protein>
<dbReference type="Proteomes" id="UP001201812">
    <property type="component" value="Unassembled WGS sequence"/>
</dbReference>
<proteinExistence type="inferred from homology"/>
<dbReference type="SUPFAM" id="SSF47459">
    <property type="entry name" value="HLH, helix-loop-helix DNA-binding domain"/>
    <property type="match status" value="1"/>
</dbReference>
<dbReference type="Pfam" id="PF00010">
    <property type="entry name" value="HLH"/>
    <property type="match status" value="1"/>
</dbReference>
<dbReference type="GO" id="GO:0090575">
    <property type="term" value="C:RNA polymerase II transcription regulator complex"/>
    <property type="evidence" value="ECO:0007669"/>
    <property type="project" value="TreeGrafter"/>
</dbReference>
<feature type="compositionally biased region" description="Acidic residues" evidence="8">
    <location>
        <begin position="86"/>
        <end position="95"/>
    </location>
</feature>
<reference evidence="10" key="1">
    <citation type="submission" date="2022-01" db="EMBL/GenBank/DDBJ databases">
        <title>Genome Sequence Resource for Two Populations of Ditylenchus destructor, the Migratory Endoparasitic Phytonematode.</title>
        <authorList>
            <person name="Zhang H."/>
            <person name="Lin R."/>
            <person name="Xie B."/>
        </authorList>
    </citation>
    <scope>NUCLEOTIDE SEQUENCE</scope>
    <source>
        <strain evidence="10">BazhouSP</strain>
    </source>
</reference>